<keyword evidence="2" id="KW-1185">Reference proteome</keyword>
<dbReference type="Proteomes" id="UP000814140">
    <property type="component" value="Unassembled WGS sequence"/>
</dbReference>
<sequence length="1185" mass="134020">MAPRGPAAQPLNEVYVVDDTGSKIRCKVCDKENSTIRWLARTSHRQHLVTQQHMSAVAAEEERVATRERNREAAQQEATRTLRLNPVPPSSSRATQPALAKRPAYELEDLYLDHQGNEILFSAGEDPEVHASDARRRLAVEAEMFVQSSGPREQVDDNDETVSSVVEMLRAMGIAPDEEPEADIQAFLNEAANSNWAPYPNKTFFLLDMLDNLPRLRMSDTQLDAEKLRLQTATPTTKHTSAEGNVFHTNPIPAQIAEVSPSRFLLVLRLPLAPLQDIANPLVCPEIVRYPEITRGGIVSESWQADKLTHDVGLHELSPMVIQSGQHFYVNELAQCDDGSYVIPFRWIKRDGVMCGDSFRVSRQPNGSFHVGSFLNVVSVPVAAFRHSFINLESKLGSENIKFIDEQQCLRQNMPHDIRVKAAGRPFYTIWIKLWGDDVSGNRTKQWNKHWNWYFQHAGLPKRLLHQEFFVRFVSTSPHASILEQAKALCEQIQSTRDGYAAYNCELHEEILFRVGILNLPADNPMQAELASHIGLNGNMFCRRCTVGGPQAYKQSDDGYDTLFHPGTKRTPEQTRNATAVQLQHATRGDGKAIIENQRESGVKDVQAEKCIQRAAEELEQFAAGNPTLSDDEKEIHMVAWLKEQREIMNPFFSIIGLDPHRDTPVEALHTILLGIVKYLWALTCTRIAADKRLDELQSRLQSVNVRGLNIPPIRASYLVQYRGSLIGRQFKQLVQVMMYACHDLVPKEYTQAWLAAGNMTARLWYPEIENMKTYIDNLEKEIANFLDAMAVVDPERIIVKPKFHISTHMVEDIPRFGPSLLFSTEMFESYNAVFRYCSILSNHHAPSRDIAINFAGLYRFKHIASGGWWKDKAGQWIRAGPDVRQFFLKTSKVQEYLGWLNPHRIEAGTVRLMPLAKRDIKWNESKAFSAIPLFTTRDSDSSRDTAEPTAVASLGLHAVCQSLDIAKPGDFVVVSNPRDTNAETIIGRLLEIIEVPLKGTEPRPARGAQRAVYATIERFTVGDRHADFRMPTVHKPIEPLVILSDISYLQFTLNVQHDCVRAECKTENTAVEIQDREKTTRTISTVKHDDDSHYIVNLHALHNPHVIRKVFPDNLVSVEMFVSPADRRKLHDELSARLRANIAEKQRIAAAKRAITQATKRAAEGPPADARQDARKKQSRRTGE</sequence>
<reference evidence="1" key="2">
    <citation type="journal article" date="2022" name="New Phytol.">
        <title>Evolutionary transition to the ectomycorrhizal habit in the genomes of a hyperdiverse lineage of mushroom-forming fungi.</title>
        <authorList>
            <person name="Looney B."/>
            <person name="Miyauchi S."/>
            <person name="Morin E."/>
            <person name="Drula E."/>
            <person name="Courty P.E."/>
            <person name="Kohler A."/>
            <person name="Kuo A."/>
            <person name="LaButti K."/>
            <person name="Pangilinan J."/>
            <person name="Lipzen A."/>
            <person name="Riley R."/>
            <person name="Andreopoulos W."/>
            <person name="He G."/>
            <person name="Johnson J."/>
            <person name="Nolan M."/>
            <person name="Tritt A."/>
            <person name="Barry K.W."/>
            <person name="Grigoriev I.V."/>
            <person name="Nagy L.G."/>
            <person name="Hibbett D."/>
            <person name="Henrissat B."/>
            <person name="Matheny P.B."/>
            <person name="Labbe J."/>
            <person name="Martin F.M."/>
        </authorList>
    </citation>
    <scope>NUCLEOTIDE SEQUENCE</scope>
    <source>
        <strain evidence="1">HHB10654</strain>
    </source>
</reference>
<evidence type="ECO:0000313" key="1">
    <source>
        <dbReference type="EMBL" id="KAI0054541.1"/>
    </source>
</evidence>
<gene>
    <name evidence="1" type="ORF">BV25DRAFT_1922595</name>
</gene>
<evidence type="ECO:0000313" key="2">
    <source>
        <dbReference type="Proteomes" id="UP000814140"/>
    </source>
</evidence>
<protein>
    <submittedName>
        <fullName evidence="1">Uncharacterized protein</fullName>
    </submittedName>
</protein>
<proteinExistence type="predicted"/>
<comment type="caution">
    <text evidence="1">The sequence shown here is derived from an EMBL/GenBank/DDBJ whole genome shotgun (WGS) entry which is preliminary data.</text>
</comment>
<accession>A0ACB8SFJ8</accession>
<name>A0ACB8SFJ8_9AGAM</name>
<organism evidence="1 2">
    <name type="scientific">Artomyces pyxidatus</name>
    <dbReference type="NCBI Taxonomy" id="48021"/>
    <lineage>
        <taxon>Eukaryota</taxon>
        <taxon>Fungi</taxon>
        <taxon>Dikarya</taxon>
        <taxon>Basidiomycota</taxon>
        <taxon>Agaricomycotina</taxon>
        <taxon>Agaricomycetes</taxon>
        <taxon>Russulales</taxon>
        <taxon>Auriscalpiaceae</taxon>
        <taxon>Artomyces</taxon>
    </lineage>
</organism>
<dbReference type="EMBL" id="MU277398">
    <property type="protein sequence ID" value="KAI0054541.1"/>
    <property type="molecule type" value="Genomic_DNA"/>
</dbReference>
<reference evidence="1" key="1">
    <citation type="submission" date="2021-03" db="EMBL/GenBank/DDBJ databases">
        <authorList>
            <consortium name="DOE Joint Genome Institute"/>
            <person name="Ahrendt S."/>
            <person name="Looney B.P."/>
            <person name="Miyauchi S."/>
            <person name="Morin E."/>
            <person name="Drula E."/>
            <person name="Courty P.E."/>
            <person name="Chicoki N."/>
            <person name="Fauchery L."/>
            <person name="Kohler A."/>
            <person name="Kuo A."/>
            <person name="Labutti K."/>
            <person name="Pangilinan J."/>
            <person name="Lipzen A."/>
            <person name="Riley R."/>
            <person name="Andreopoulos W."/>
            <person name="He G."/>
            <person name="Johnson J."/>
            <person name="Barry K.W."/>
            <person name="Grigoriev I.V."/>
            <person name="Nagy L."/>
            <person name="Hibbett D."/>
            <person name="Henrissat B."/>
            <person name="Matheny P.B."/>
            <person name="Labbe J."/>
            <person name="Martin F."/>
        </authorList>
    </citation>
    <scope>NUCLEOTIDE SEQUENCE</scope>
    <source>
        <strain evidence="1">HHB10654</strain>
    </source>
</reference>